<dbReference type="InterPro" id="IPR050422">
    <property type="entry name" value="X-Pro_aminopeptidase_P"/>
</dbReference>
<dbReference type="InterPro" id="IPR033740">
    <property type="entry name" value="Pept_M24B"/>
</dbReference>
<dbReference type="InterPro" id="IPR000587">
    <property type="entry name" value="Creatinase_N"/>
</dbReference>
<dbReference type="Gene3D" id="3.40.350.10">
    <property type="entry name" value="Creatinase/prolidase N-terminal domain"/>
    <property type="match status" value="2"/>
</dbReference>
<feature type="domain" description="Peptidase M24 C-terminal" evidence="10">
    <location>
        <begin position="755"/>
        <end position="814"/>
    </location>
</feature>
<dbReference type="SUPFAM" id="SSF53092">
    <property type="entry name" value="Creatinase/prolidase N-terminal domain"/>
    <property type="match status" value="1"/>
</dbReference>
<comment type="caution">
    <text evidence="11">The sequence shown here is derived from an EMBL/GenBank/DDBJ whole genome shotgun (WGS) entry which is preliminary data.</text>
</comment>
<feature type="compositionally biased region" description="Low complexity" evidence="7">
    <location>
        <begin position="157"/>
        <end position="176"/>
    </location>
</feature>
<dbReference type="FunFam" id="3.90.230.10:FF:000007">
    <property type="entry name" value="Xaa-Pro aminopeptidase P"/>
    <property type="match status" value="1"/>
</dbReference>
<keyword evidence="4" id="KW-0378">Hydrolase</keyword>
<reference evidence="11" key="1">
    <citation type="journal article" date="2020" name="Nat. Commun.">
        <title>Large-scale genome sequencing of mycorrhizal fungi provides insights into the early evolution of symbiotic traits.</title>
        <authorList>
            <person name="Miyauchi S."/>
            <person name="Kiss E."/>
            <person name="Kuo A."/>
            <person name="Drula E."/>
            <person name="Kohler A."/>
            <person name="Sanchez-Garcia M."/>
            <person name="Morin E."/>
            <person name="Andreopoulos B."/>
            <person name="Barry K.W."/>
            <person name="Bonito G."/>
            <person name="Buee M."/>
            <person name="Carver A."/>
            <person name="Chen C."/>
            <person name="Cichocki N."/>
            <person name="Clum A."/>
            <person name="Culley D."/>
            <person name="Crous P.W."/>
            <person name="Fauchery L."/>
            <person name="Girlanda M."/>
            <person name="Hayes R.D."/>
            <person name="Keri Z."/>
            <person name="LaButti K."/>
            <person name="Lipzen A."/>
            <person name="Lombard V."/>
            <person name="Magnuson J."/>
            <person name="Maillard F."/>
            <person name="Murat C."/>
            <person name="Nolan M."/>
            <person name="Ohm R.A."/>
            <person name="Pangilinan J."/>
            <person name="Pereira M.F."/>
            <person name="Perotto S."/>
            <person name="Peter M."/>
            <person name="Pfister S."/>
            <person name="Riley R."/>
            <person name="Sitrit Y."/>
            <person name="Stielow J.B."/>
            <person name="Szollosi G."/>
            <person name="Zifcakova L."/>
            <person name="Stursova M."/>
            <person name="Spatafora J.W."/>
            <person name="Tedersoo L."/>
            <person name="Vaario L.M."/>
            <person name="Yamada A."/>
            <person name="Yan M."/>
            <person name="Wang P."/>
            <person name="Xu J."/>
            <person name="Bruns T."/>
            <person name="Baldrian P."/>
            <person name="Vilgalys R."/>
            <person name="Dunand C."/>
            <person name="Henrissat B."/>
            <person name="Grigoriev I.V."/>
            <person name="Hibbett D."/>
            <person name="Nagy L.G."/>
            <person name="Martin F.M."/>
        </authorList>
    </citation>
    <scope>NUCLEOTIDE SEQUENCE</scope>
    <source>
        <strain evidence="11">UH-Tt-Lm1</strain>
    </source>
</reference>
<feature type="region of interest" description="Disordered" evidence="7">
    <location>
        <begin position="1"/>
        <end position="186"/>
    </location>
</feature>
<dbReference type="EMBL" id="WIUZ02000001">
    <property type="protein sequence ID" value="KAF9792523.1"/>
    <property type="molecule type" value="Genomic_DNA"/>
</dbReference>
<dbReference type="Pfam" id="PF00557">
    <property type="entry name" value="Peptidase_M24"/>
    <property type="match status" value="1"/>
</dbReference>
<dbReference type="GO" id="GO:0046872">
    <property type="term" value="F:metal ion binding"/>
    <property type="evidence" value="ECO:0007669"/>
    <property type="project" value="UniProtKB-KW"/>
</dbReference>
<protein>
    <submittedName>
        <fullName evidence="11">Creatinase aminopeptidase</fullName>
    </submittedName>
</protein>
<dbReference type="CDD" id="cd01085">
    <property type="entry name" value="APP"/>
    <property type="match status" value="1"/>
</dbReference>
<dbReference type="AlphaFoldDB" id="A0A9P6HPV4"/>
<feature type="compositionally biased region" description="Pro residues" evidence="7">
    <location>
        <begin position="1"/>
        <end position="16"/>
    </location>
</feature>
<keyword evidence="12" id="KW-1185">Reference proteome</keyword>
<dbReference type="InterPro" id="IPR032416">
    <property type="entry name" value="Peptidase_M24_C"/>
</dbReference>
<dbReference type="Pfam" id="PF16188">
    <property type="entry name" value="Peptidase_M24_C"/>
    <property type="match status" value="1"/>
</dbReference>
<dbReference type="PANTHER" id="PTHR43763">
    <property type="entry name" value="XAA-PRO AMINOPEPTIDASE 1"/>
    <property type="match status" value="1"/>
</dbReference>
<evidence type="ECO:0000313" key="11">
    <source>
        <dbReference type="EMBL" id="KAF9792523.1"/>
    </source>
</evidence>
<gene>
    <name evidence="11" type="ORF">BJ322DRAFT_52976</name>
</gene>
<feature type="domain" description="Creatinase N-terminal" evidence="9">
    <location>
        <begin position="212"/>
        <end position="341"/>
    </location>
</feature>
<organism evidence="11 12">
    <name type="scientific">Thelephora terrestris</name>
    <dbReference type="NCBI Taxonomy" id="56493"/>
    <lineage>
        <taxon>Eukaryota</taxon>
        <taxon>Fungi</taxon>
        <taxon>Dikarya</taxon>
        <taxon>Basidiomycota</taxon>
        <taxon>Agaricomycotina</taxon>
        <taxon>Agaricomycetes</taxon>
        <taxon>Thelephorales</taxon>
        <taxon>Thelephoraceae</taxon>
        <taxon>Thelephora</taxon>
    </lineage>
</organism>
<dbReference type="InterPro" id="IPR029149">
    <property type="entry name" value="Creatin/AminoP/Spt16_N"/>
</dbReference>
<dbReference type="GO" id="GO:0070006">
    <property type="term" value="F:metalloaminopeptidase activity"/>
    <property type="evidence" value="ECO:0007669"/>
    <property type="project" value="InterPro"/>
</dbReference>
<dbReference type="Pfam" id="PF16189">
    <property type="entry name" value="Creatinase_N_2"/>
    <property type="match status" value="1"/>
</dbReference>
<dbReference type="InterPro" id="IPR000994">
    <property type="entry name" value="Pept_M24"/>
</dbReference>
<evidence type="ECO:0000259" key="8">
    <source>
        <dbReference type="Pfam" id="PF00557"/>
    </source>
</evidence>
<dbReference type="InterPro" id="IPR001131">
    <property type="entry name" value="Peptidase_M24B_aminopep-P_CS"/>
</dbReference>
<evidence type="ECO:0000256" key="1">
    <source>
        <dbReference type="ARBA" id="ARBA00001936"/>
    </source>
</evidence>
<evidence type="ECO:0000256" key="3">
    <source>
        <dbReference type="ARBA" id="ARBA00022723"/>
    </source>
</evidence>
<dbReference type="Proteomes" id="UP000736335">
    <property type="component" value="Unassembled WGS sequence"/>
</dbReference>
<feature type="compositionally biased region" description="Low complexity" evidence="7">
    <location>
        <begin position="136"/>
        <end position="149"/>
    </location>
</feature>
<dbReference type="GO" id="GO:0005737">
    <property type="term" value="C:cytoplasm"/>
    <property type="evidence" value="ECO:0007669"/>
    <property type="project" value="UniProtKB-ARBA"/>
</dbReference>
<feature type="compositionally biased region" description="Polar residues" evidence="7">
    <location>
        <begin position="62"/>
        <end position="76"/>
    </location>
</feature>
<feature type="compositionally biased region" description="Basic and acidic residues" evidence="7">
    <location>
        <begin position="117"/>
        <end position="135"/>
    </location>
</feature>
<dbReference type="InterPro" id="IPR036005">
    <property type="entry name" value="Creatinase/aminopeptidase-like"/>
</dbReference>
<dbReference type="PANTHER" id="PTHR43763:SF17">
    <property type="entry name" value="AMINOPEPTIDASE P, CYTOPLASMIC-RELATED"/>
    <property type="match status" value="1"/>
</dbReference>
<evidence type="ECO:0000256" key="7">
    <source>
        <dbReference type="SAM" id="MobiDB-lite"/>
    </source>
</evidence>
<dbReference type="PROSITE" id="PS00491">
    <property type="entry name" value="PROLINE_PEPTIDASE"/>
    <property type="match status" value="1"/>
</dbReference>
<evidence type="ECO:0000259" key="10">
    <source>
        <dbReference type="Pfam" id="PF16188"/>
    </source>
</evidence>
<dbReference type="SUPFAM" id="SSF55920">
    <property type="entry name" value="Creatinase/aminopeptidase"/>
    <property type="match status" value="1"/>
</dbReference>
<dbReference type="Gene3D" id="3.90.230.10">
    <property type="entry name" value="Creatinase/methionine aminopeptidase superfamily"/>
    <property type="match status" value="1"/>
</dbReference>
<evidence type="ECO:0000256" key="5">
    <source>
        <dbReference type="ARBA" id="ARBA00023211"/>
    </source>
</evidence>
<dbReference type="OrthoDB" id="9995434at2759"/>
<name>A0A9P6HPV4_9AGAM</name>
<evidence type="ECO:0000256" key="6">
    <source>
        <dbReference type="RuleBase" id="RU000590"/>
    </source>
</evidence>
<evidence type="ECO:0000259" key="9">
    <source>
        <dbReference type="Pfam" id="PF01321"/>
    </source>
</evidence>
<evidence type="ECO:0000313" key="12">
    <source>
        <dbReference type="Proteomes" id="UP000736335"/>
    </source>
</evidence>
<dbReference type="FunFam" id="3.40.350.10:FF:000003">
    <property type="entry name" value="Xaa-pro aminopeptidase P"/>
    <property type="match status" value="1"/>
</dbReference>
<keyword evidence="11" id="KW-0645">Protease</keyword>
<accession>A0A9P6HPV4</accession>
<comment type="similarity">
    <text evidence="2 6">Belongs to the peptidase M24B family.</text>
</comment>
<evidence type="ECO:0000256" key="2">
    <source>
        <dbReference type="ARBA" id="ARBA00008766"/>
    </source>
</evidence>
<feature type="domain" description="Peptidase M24" evidence="8">
    <location>
        <begin position="531"/>
        <end position="742"/>
    </location>
</feature>
<proteinExistence type="inferred from homology"/>
<keyword evidence="5" id="KW-0464">Manganese</keyword>
<keyword evidence="11" id="KW-0031">Aminopeptidase</keyword>
<keyword evidence="3 6" id="KW-0479">Metal-binding</keyword>
<reference evidence="11" key="2">
    <citation type="submission" date="2020-11" db="EMBL/GenBank/DDBJ databases">
        <authorList>
            <consortium name="DOE Joint Genome Institute"/>
            <person name="Kuo A."/>
            <person name="Miyauchi S."/>
            <person name="Kiss E."/>
            <person name="Drula E."/>
            <person name="Kohler A."/>
            <person name="Sanchez-Garcia M."/>
            <person name="Andreopoulos B."/>
            <person name="Barry K.W."/>
            <person name="Bonito G."/>
            <person name="Buee M."/>
            <person name="Carver A."/>
            <person name="Chen C."/>
            <person name="Cichocki N."/>
            <person name="Clum A."/>
            <person name="Culley D."/>
            <person name="Crous P.W."/>
            <person name="Fauchery L."/>
            <person name="Girlanda M."/>
            <person name="Hayes R."/>
            <person name="Keri Z."/>
            <person name="Labutti K."/>
            <person name="Lipzen A."/>
            <person name="Lombard V."/>
            <person name="Magnuson J."/>
            <person name="Maillard F."/>
            <person name="Morin E."/>
            <person name="Murat C."/>
            <person name="Nolan M."/>
            <person name="Ohm R."/>
            <person name="Pangilinan J."/>
            <person name="Pereira M."/>
            <person name="Perotto S."/>
            <person name="Peter M."/>
            <person name="Riley R."/>
            <person name="Sitrit Y."/>
            <person name="Stielow B."/>
            <person name="Szollosi G."/>
            <person name="Zifcakova L."/>
            <person name="Stursova M."/>
            <person name="Spatafora J.W."/>
            <person name="Tedersoo L."/>
            <person name="Vaario L.-M."/>
            <person name="Yamada A."/>
            <person name="Yan M."/>
            <person name="Wang P."/>
            <person name="Xu J."/>
            <person name="Bruns T."/>
            <person name="Baldrian P."/>
            <person name="Vilgalys R."/>
            <person name="Henrissat B."/>
            <person name="Grigoriev I.V."/>
            <person name="Hibbett D."/>
            <person name="Nagy L.G."/>
            <person name="Martin F.M."/>
        </authorList>
    </citation>
    <scope>NUCLEOTIDE SEQUENCE</scope>
    <source>
        <strain evidence="11">UH-Tt-Lm1</strain>
    </source>
</reference>
<dbReference type="Pfam" id="PF01321">
    <property type="entry name" value="Creatinase_N"/>
    <property type="match status" value="1"/>
</dbReference>
<sequence length="831" mass="92722">MSPAPPPPPPPPPPLCLPFRSKKPKRVTALAHSEKGSYSHHSYGSFPDSRNGSNNDLRHQDSYSPTSTFNSKTSLAKSGVISEDSESYDVPLPVKEPSPTTPRRSDSKRRGYGWGAGKEKDPEKHSAASMIRKDSAGSSSSTDSLGAKTPPLGSPDRPNVSRQVSSRSNVSRSMNRPGLYGNDSSSTLVGSALERKINDVESVREKVDTAPRLDDLRKQMAKDNLDYYIVPSEDAHGSEYVAACDKRREWISGFNGTAGQVIVSKTAAYLLTDSRYWVQAANQVDSNWLPIQAGHPDGPKDWVEWLVDRAKGARIGVDARMISYSKATELNNLLTPKGCKLVYPPQNLVDLVWRDKPSRSKEPIFVHPKEFTGRSTTEKLADIRTLIRDTPPTTSSYSKSDPTPDKYHVATLITALDAIAYVLNLRGQDIPFNPVFQSYLVVTLDKAILFMDPVKLTDDVEDYLKVVGVETREYNDIWSYLRKREWGEGKVIIAPETSYAVALMLTHFRYTVMPSHVNSMKAIKNDVEIDGMRRAYLRDGASFVKFLAWLEDKLAKGYEITEYEAAFRLTEYRRMNKHFMGLAYENISASGPNAALPHYSPTKSSAAMIDRNSPYLNDSGGQYKDGTCDTTRTWIFGRPADDQCEAYTRVLQGHIAIDSAIFPEGTSGQQLDVLARKALWQDGMDYGHGTGHGVGSFLNVHEGPHSFSSNITLVPGHVITNEPGYYLPGQWGIRIESALAVRRVKTKHEYNGDCWLGFERLTCVPIQTKMIKDGVLSKDDKQWVKDHNRRCLEKLEPYLRDDKRALRWLKREAERGLGIAPPGPGGITIDW</sequence>
<evidence type="ECO:0000256" key="4">
    <source>
        <dbReference type="ARBA" id="ARBA00022801"/>
    </source>
</evidence>
<comment type="cofactor">
    <cofactor evidence="1">
        <name>Mn(2+)</name>
        <dbReference type="ChEBI" id="CHEBI:29035"/>
    </cofactor>
</comment>